<keyword evidence="2" id="KW-1185">Reference proteome</keyword>
<dbReference type="RefSeq" id="WP_188725161.1">
    <property type="nucleotide sequence ID" value="NZ_BMJD01000016.1"/>
</dbReference>
<sequence length="108" mass="12573">MTNLTVGEWLKQNKLTDNDINFIETLLTFTSTLESPLVKTEDINNKINTLFPEKKVEIRGNFTYKAFKEILNENEISVNLGELLNRYHSQGICKNHCERLLKENDDIN</sequence>
<dbReference type="AlphaFoldDB" id="A0A9W5TXS3"/>
<protein>
    <submittedName>
        <fullName evidence="1">Uncharacterized protein</fullName>
    </submittedName>
</protein>
<dbReference type="EMBL" id="BMJD01000016">
    <property type="protein sequence ID" value="GGB44113.1"/>
    <property type="molecule type" value="Genomic_DNA"/>
</dbReference>
<gene>
    <name evidence="1" type="ORF">GCM10011409_22110</name>
</gene>
<evidence type="ECO:0000313" key="1">
    <source>
        <dbReference type="EMBL" id="GGB44113.1"/>
    </source>
</evidence>
<reference evidence="1" key="2">
    <citation type="submission" date="2020-09" db="EMBL/GenBank/DDBJ databases">
        <authorList>
            <person name="Sun Q."/>
            <person name="Zhou Y."/>
        </authorList>
    </citation>
    <scope>NUCLEOTIDE SEQUENCE</scope>
    <source>
        <strain evidence="1">CGMCC 1.15454</strain>
    </source>
</reference>
<evidence type="ECO:0000313" key="2">
    <source>
        <dbReference type="Proteomes" id="UP000621492"/>
    </source>
</evidence>
<accession>A0A9W5TXS3</accession>
<name>A0A9W5TXS3_9BACI</name>
<organism evidence="1 2">
    <name type="scientific">Lentibacillus populi</name>
    <dbReference type="NCBI Taxonomy" id="1827502"/>
    <lineage>
        <taxon>Bacteria</taxon>
        <taxon>Bacillati</taxon>
        <taxon>Bacillota</taxon>
        <taxon>Bacilli</taxon>
        <taxon>Bacillales</taxon>
        <taxon>Bacillaceae</taxon>
        <taxon>Lentibacillus</taxon>
    </lineage>
</organism>
<reference evidence="1" key="1">
    <citation type="journal article" date="2014" name="Int. J. Syst. Evol. Microbiol.">
        <title>Complete genome sequence of Corynebacterium casei LMG S-19264T (=DSM 44701T), isolated from a smear-ripened cheese.</title>
        <authorList>
            <consortium name="US DOE Joint Genome Institute (JGI-PGF)"/>
            <person name="Walter F."/>
            <person name="Albersmeier A."/>
            <person name="Kalinowski J."/>
            <person name="Ruckert C."/>
        </authorList>
    </citation>
    <scope>NUCLEOTIDE SEQUENCE</scope>
    <source>
        <strain evidence="1">CGMCC 1.15454</strain>
    </source>
</reference>
<dbReference type="Proteomes" id="UP000621492">
    <property type="component" value="Unassembled WGS sequence"/>
</dbReference>
<proteinExistence type="predicted"/>
<comment type="caution">
    <text evidence="1">The sequence shown here is derived from an EMBL/GenBank/DDBJ whole genome shotgun (WGS) entry which is preliminary data.</text>
</comment>